<dbReference type="EMBL" id="JAUEPS010000037">
    <property type="protein sequence ID" value="KAK0449768.1"/>
    <property type="molecule type" value="Genomic_DNA"/>
</dbReference>
<dbReference type="GeneID" id="85366934"/>
<dbReference type="RefSeq" id="XP_060327060.1">
    <property type="nucleotide sequence ID" value="XM_060483386.1"/>
</dbReference>
<comment type="caution">
    <text evidence="1">The sequence shown here is derived from an EMBL/GenBank/DDBJ whole genome shotgun (WGS) entry which is preliminary data.</text>
</comment>
<reference evidence="1" key="1">
    <citation type="submission" date="2023-06" db="EMBL/GenBank/DDBJ databases">
        <authorList>
            <consortium name="Lawrence Berkeley National Laboratory"/>
            <person name="Ahrendt S."/>
            <person name="Sahu N."/>
            <person name="Indic B."/>
            <person name="Wong-Bajracharya J."/>
            <person name="Merenyi Z."/>
            <person name="Ke H.-M."/>
            <person name="Monk M."/>
            <person name="Kocsube S."/>
            <person name="Drula E."/>
            <person name="Lipzen A."/>
            <person name="Balint B."/>
            <person name="Henrissat B."/>
            <person name="Andreopoulos B."/>
            <person name="Martin F.M."/>
            <person name="Harder C.B."/>
            <person name="Rigling D."/>
            <person name="Ford K.L."/>
            <person name="Foster G.D."/>
            <person name="Pangilinan J."/>
            <person name="Papanicolaou A."/>
            <person name="Barry K."/>
            <person name="LaButti K."/>
            <person name="Viragh M."/>
            <person name="Koriabine M."/>
            <person name="Yan M."/>
            <person name="Riley R."/>
            <person name="Champramary S."/>
            <person name="Plett K.L."/>
            <person name="Tsai I.J."/>
            <person name="Slot J."/>
            <person name="Sipos G."/>
            <person name="Plett J."/>
            <person name="Nagy L.G."/>
            <person name="Grigoriev I.V."/>
        </authorList>
    </citation>
    <scope>NUCLEOTIDE SEQUENCE</scope>
    <source>
        <strain evidence="1">CCBAS 213</strain>
    </source>
</reference>
<name>A0AA39JVW3_ARMTA</name>
<proteinExistence type="predicted"/>
<sequence>MWRLEGCGFILSPTLVTYSASLSVFPPRAPSSLCSAGPPYNTRLKTMILRSEQCPLDIAFELVHHNYNEDMAAQALSVIVEVSHRWKTLLLHASLPLLDLLKPARGKIPRLESLALNALVRNMDRWDPMPEDTRSVFVDAPRLETVALQDSHDLGNFKFPLHITHLAGCADSVPNLEIYQSLVECHLEGREIFGNIYQVGDDISLRQAPIHVFLPNVRRLFLSSMQLLAHLCLPSLEDLTFKFDRRDAPDIPLIMKEFISRSTGCSLTRLAVHSSDLDVSDQSFIQDTLLFMDTLVYLDIGHFWRLDNFFALLASDGFLPNLQHLQLSCFLLPSSQGSLNTMITSITSHSQKLRSVKIYCLGHDDVANFNQNVAPLQQLGQFSITALKGRDQKTSGT</sequence>
<organism evidence="1 2">
    <name type="scientific">Armillaria tabescens</name>
    <name type="common">Ringless honey mushroom</name>
    <name type="synonym">Agaricus tabescens</name>
    <dbReference type="NCBI Taxonomy" id="1929756"/>
    <lineage>
        <taxon>Eukaryota</taxon>
        <taxon>Fungi</taxon>
        <taxon>Dikarya</taxon>
        <taxon>Basidiomycota</taxon>
        <taxon>Agaricomycotina</taxon>
        <taxon>Agaricomycetes</taxon>
        <taxon>Agaricomycetidae</taxon>
        <taxon>Agaricales</taxon>
        <taxon>Marasmiineae</taxon>
        <taxon>Physalacriaceae</taxon>
        <taxon>Desarmillaria</taxon>
    </lineage>
</organism>
<evidence type="ECO:0000313" key="2">
    <source>
        <dbReference type="Proteomes" id="UP001175211"/>
    </source>
</evidence>
<dbReference type="AlphaFoldDB" id="A0AA39JVW3"/>
<accession>A0AA39JVW3</accession>
<evidence type="ECO:0000313" key="1">
    <source>
        <dbReference type="EMBL" id="KAK0449768.1"/>
    </source>
</evidence>
<gene>
    <name evidence="1" type="ORF">EV420DRAFT_763924</name>
</gene>
<keyword evidence="2" id="KW-1185">Reference proteome</keyword>
<dbReference type="Proteomes" id="UP001175211">
    <property type="component" value="Unassembled WGS sequence"/>
</dbReference>
<dbReference type="SUPFAM" id="SSF52047">
    <property type="entry name" value="RNI-like"/>
    <property type="match status" value="1"/>
</dbReference>
<protein>
    <submittedName>
        <fullName evidence="1">Uncharacterized protein</fullName>
    </submittedName>
</protein>